<dbReference type="GO" id="GO:0070545">
    <property type="term" value="C:PeBoW complex"/>
    <property type="evidence" value="ECO:0000318"/>
    <property type="project" value="GO_Central"/>
</dbReference>
<keyword evidence="4" id="KW-0677">Repeat</keyword>
<dbReference type="GO" id="GO:0042273">
    <property type="term" value="P:ribosomal large subunit biogenesis"/>
    <property type="evidence" value="ECO:0000318"/>
    <property type="project" value="GO_Central"/>
</dbReference>
<name>B6K137_SCHJY</name>
<dbReference type="Gene3D" id="2.130.10.10">
    <property type="entry name" value="YVTN repeat-like/Quinoprotein amine dehydrogenase"/>
    <property type="match status" value="1"/>
</dbReference>
<feature type="repeat" description="WD" evidence="7">
    <location>
        <begin position="263"/>
        <end position="304"/>
    </location>
</feature>
<dbReference type="PANTHER" id="PTHR19855:SF11">
    <property type="entry name" value="RIBOSOME BIOGENESIS PROTEIN WDR12"/>
    <property type="match status" value="1"/>
</dbReference>
<comment type="subcellular location">
    <subcellularLocation>
        <location evidence="6">Nucleus</location>
        <location evidence="6">Nucleolus</location>
    </subcellularLocation>
    <subcellularLocation>
        <location evidence="6">Nucleus</location>
        <location evidence="6">Nucleoplasm</location>
    </subcellularLocation>
</comment>
<organism evidence="9 11">
    <name type="scientific">Schizosaccharomyces japonicus (strain yFS275 / FY16936)</name>
    <name type="common">Fission yeast</name>
    <dbReference type="NCBI Taxonomy" id="402676"/>
    <lineage>
        <taxon>Eukaryota</taxon>
        <taxon>Fungi</taxon>
        <taxon>Dikarya</taxon>
        <taxon>Ascomycota</taxon>
        <taxon>Taphrinomycotina</taxon>
        <taxon>Schizosaccharomycetes</taxon>
        <taxon>Schizosaccharomycetales</taxon>
        <taxon>Schizosaccharomycetaceae</taxon>
        <taxon>Schizosaccharomyces</taxon>
    </lineage>
</organism>
<reference evidence="9 11" key="1">
    <citation type="journal article" date="2011" name="Science">
        <title>Comparative functional genomics of the fission yeasts.</title>
        <authorList>
            <person name="Rhind N."/>
            <person name="Chen Z."/>
            <person name="Yassour M."/>
            <person name="Thompson D.A."/>
            <person name="Haas B.J."/>
            <person name="Habib N."/>
            <person name="Wapinski I."/>
            <person name="Roy S."/>
            <person name="Lin M.F."/>
            <person name="Heiman D.I."/>
            <person name="Young S.K."/>
            <person name="Furuya K."/>
            <person name="Guo Y."/>
            <person name="Pidoux A."/>
            <person name="Chen H.M."/>
            <person name="Robbertse B."/>
            <person name="Goldberg J.M."/>
            <person name="Aoki K."/>
            <person name="Bayne E.H."/>
            <person name="Berlin A.M."/>
            <person name="Desjardins C.A."/>
            <person name="Dobbs E."/>
            <person name="Dukaj L."/>
            <person name="Fan L."/>
            <person name="FitzGerald M.G."/>
            <person name="French C."/>
            <person name="Gujja S."/>
            <person name="Hansen K."/>
            <person name="Keifenheim D."/>
            <person name="Levin J.Z."/>
            <person name="Mosher R.A."/>
            <person name="Mueller C.A."/>
            <person name="Pfiffner J."/>
            <person name="Priest M."/>
            <person name="Russ C."/>
            <person name="Smialowska A."/>
            <person name="Swoboda P."/>
            <person name="Sykes S.M."/>
            <person name="Vaughn M."/>
            <person name="Vengrova S."/>
            <person name="Yoder R."/>
            <person name="Zeng Q."/>
            <person name="Allshire R."/>
            <person name="Baulcombe D."/>
            <person name="Birren B.W."/>
            <person name="Brown W."/>
            <person name="Ekwall K."/>
            <person name="Kellis M."/>
            <person name="Leatherwood J."/>
            <person name="Levin H."/>
            <person name="Margalit H."/>
            <person name="Martienssen R."/>
            <person name="Nieduszynski C.A."/>
            <person name="Spatafora J.W."/>
            <person name="Friedman N."/>
            <person name="Dalgaard J.Z."/>
            <person name="Baumann P."/>
            <person name="Niki H."/>
            <person name="Regev A."/>
            <person name="Nusbaum C."/>
        </authorList>
    </citation>
    <scope>NUCLEOTIDE SEQUENCE [LARGE SCALE GENOMIC DNA]</scope>
    <source>
        <strain evidence="11">yFS275 / FY16936</strain>
    </source>
</reference>
<keyword evidence="3 7" id="KW-0853">WD repeat</keyword>
<evidence type="ECO:0000256" key="5">
    <source>
        <dbReference type="ARBA" id="ARBA00023242"/>
    </source>
</evidence>
<keyword evidence="1 6" id="KW-0690">Ribosome biogenesis</keyword>
<evidence type="ECO:0000256" key="3">
    <source>
        <dbReference type="ARBA" id="ARBA00022574"/>
    </source>
</evidence>
<evidence type="ECO:0000256" key="2">
    <source>
        <dbReference type="ARBA" id="ARBA00022552"/>
    </source>
</evidence>
<dbReference type="AlphaFoldDB" id="B6K137"/>
<dbReference type="STRING" id="402676.B6K137"/>
<dbReference type="GeneID" id="7049422"/>
<dbReference type="InterPro" id="IPR019775">
    <property type="entry name" value="WD40_repeat_CS"/>
</dbReference>
<dbReference type="VEuPathDB" id="FungiDB:SJAG_02759"/>
<dbReference type="InterPro" id="IPR012972">
    <property type="entry name" value="NLE"/>
</dbReference>
<feature type="domain" description="NLE" evidence="8">
    <location>
        <begin position="11"/>
        <end position="73"/>
    </location>
</feature>
<evidence type="ECO:0000256" key="4">
    <source>
        <dbReference type="ARBA" id="ARBA00022737"/>
    </source>
</evidence>
<dbReference type="EMBL" id="KE651166">
    <property type="protein sequence ID" value="EEB07658.1"/>
    <property type="molecule type" value="Genomic_DNA"/>
</dbReference>
<dbReference type="OMA" id="DHKYVEF"/>
<feature type="repeat" description="WD" evidence="7">
    <location>
        <begin position="349"/>
        <end position="384"/>
    </location>
</feature>
<gene>
    <name evidence="10" type="primary">ytm1</name>
    <name evidence="6" type="synonym">YTM1</name>
    <name evidence="9" type="ORF">SJAG_02759</name>
</gene>
<comment type="similarity">
    <text evidence="6">Belongs to the WD repeat WDR12/YTM1 family.</text>
</comment>
<dbReference type="InterPro" id="IPR001680">
    <property type="entry name" value="WD40_rpt"/>
</dbReference>
<dbReference type="HAMAP" id="MF_03029">
    <property type="entry name" value="WDR12"/>
    <property type="match status" value="1"/>
</dbReference>
<feature type="repeat" description="WD" evidence="7">
    <location>
        <begin position="194"/>
        <end position="234"/>
    </location>
</feature>
<dbReference type="GO" id="GO:0000466">
    <property type="term" value="P:maturation of 5.8S rRNA from tricistronic rRNA transcript (SSU-rRNA, 5.8S rRNA, LSU-rRNA)"/>
    <property type="evidence" value="ECO:0007669"/>
    <property type="project" value="UniProtKB-UniRule"/>
</dbReference>
<comment type="function">
    <text evidence="6">Component of the NOP7 complex, which is required for maturation of the 25S and 5.8S ribosomal RNAs and formation of the 60S ribosome.</text>
</comment>
<evidence type="ECO:0000313" key="11">
    <source>
        <dbReference type="Proteomes" id="UP000001744"/>
    </source>
</evidence>
<evidence type="ECO:0000313" key="10">
    <source>
        <dbReference type="JaponicusDB" id="SJAG_02759"/>
    </source>
</evidence>
<dbReference type="InterPro" id="IPR028599">
    <property type="entry name" value="WDR12/Ytm1"/>
</dbReference>
<dbReference type="InterPro" id="IPR036322">
    <property type="entry name" value="WD40_repeat_dom_sf"/>
</dbReference>
<evidence type="ECO:0000259" key="8">
    <source>
        <dbReference type="Pfam" id="PF08154"/>
    </source>
</evidence>
<dbReference type="JaponicusDB" id="SJAG_02759">
    <property type="gene designation" value="ytm1"/>
</dbReference>
<dbReference type="SMART" id="SM00320">
    <property type="entry name" value="WD40"/>
    <property type="match status" value="7"/>
</dbReference>
<dbReference type="PRINTS" id="PR00320">
    <property type="entry name" value="GPROTEINBRPT"/>
</dbReference>
<protein>
    <recommendedName>
        <fullName evidence="6">Ribosome biogenesis protein YTM1</fullName>
    </recommendedName>
</protein>
<dbReference type="GO" id="GO:0005654">
    <property type="term" value="C:nucleoplasm"/>
    <property type="evidence" value="ECO:0007669"/>
    <property type="project" value="UniProtKB-SubCell"/>
</dbReference>
<dbReference type="PANTHER" id="PTHR19855">
    <property type="entry name" value="WD40 REPEAT PROTEIN 12, 37"/>
    <property type="match status" value="1"/>
</dbReference>
<dbReference type="PROSITE" id="PS50294">
    <property type="entry name" value="WD_REPEATS_REGION"/>
    <property type="match status" value="2"/>
</dbReference>
<dbReference type="GO" id="GO:0000463">
    <property type="term" value="P:maturation of LSU-rRNA from tricistronic rRNA transcript (SSU-rRNA, 5.8S rRNA, LSU-rRNA)"/>
    <property type="evidence" value="ECO:0007669"/>
    <property type="project" value="UniProtKB-UniRule"/>
</dbReference>
<dbReference type="eggNOG" id="KOG0313">
    <property type="taxonomic scope" value="Eukaryota"/>
</dbReference>
<evidence type="ECO:0000256" key="7">
    <source>
        <dbReference type="PROSITE-ProRule" id="PRU00221"/>
    </source>
</evidence>
<accession>B6K137</accession>
<evidence type="ECO:0000256" key="1">
    <source>
        <dbReference type="ARBA" id="ARBA00022517"/>
    </source>
</evidence>
<dbReference type="Pfam" id="PF08154">
    <property type="entry name" value="NLE"/>
    <property type="match status" value="1"/>
</dbReference>
<keyword evidence="5 6" id="KW-0539">Nucleus</keyword>
<dbReference type="Pfam" id="PF00400">
    <property type="entry name" value="WD40"/>
    <property type="match status" value="3"/>
</dbReference>
<dbReference type="PROSITE" id="PS50082">
    <property type="entry name" value="WD_REPEATS_2"/>
    <property type="match status" value="3"/>
</dbReference>
<dbReference type="OrthoDB" id="10251381at2759"/>
<proteinExistence type="inferred from homology"/>
<sequence>MSSQDEQVAQVQVRFTTRDPDYAVADTPILIPTTLRRYGLSQIVNHLLEKETPTPFDFLVNGKILTTSLDEYIVQNGLSTESVLTLEYIPSTLPPSFLAAFPHEDWISGISLKDDSILTSSYDGIARVWNKSGKVCVTSASLDSSLKSVAWTTDSSFLTASLNQGISLWSYSSADVPMDDDESSAVVADYDCAFVGHENVVERIRTGSSTLFLSAGADKMMGVWDLERSPATGLPTQTVTGKRRKKNTEVLPKNGAKAPLLMCTGHNGPVTDMVFATDTSVAYSVSQDHTIKTWDLITGQLVNSRITRAPLLCIQNIGDLNLLACGSAGRHITLHDPRASAEQTTSITLNGHKNFVSGLACSPENPYMLASVSHDNTTKVWDIRATSGSLYTLSRNVQSKSTWDKLFAIDWNSSTGIVTGGTDKQLQINQSTKGDIASSE</sequence>
<dbReference type="InterPro" id="IPR015943">
    <property type="entry name" value="WD40/YVTN_repeat-like_dom_sf"/>
</dbReference>
<keyword evidence="2 6" id="KW-0698">rRNA processing</keyword>
<dbReference type="GO" id="GO:0030687">
    <property type="term" value="C:preribosome, large subunit precursor"/>
    <property type="evidence" value="ECO:0000318"/>
    <property type="project" value="GO_Central"/>
</dbReference>
<evidence type="ECO:0000313" key="9">
    <source>
        <dbReference type="EMBL" id="EEB07658.1"/>
    </source>
</evidence>
<dbReference type="Proteomes" id="UP000001744">
    <property type="component" value="Unassembled WGS sequence"/>
</dbReference>
<comment type="subunit">
    <text evidence="6">Component of the NOP7 complex, composed of ERB1, NOP7 and YTM1. Within the NOP7 complex ERB1 appears to interact directly with NOP7 and YTM1. The NOP7 complex also associates with the 66S pre-ribosome.</text>
</comment>
<dbReference type="InterPro" id="IPR020472">
    <property type="entry name" value="WD40_PAC1"/>
</dbReference>
<dbReference type="PROSITE" id="PS00678">
    <property type="entry name" value="WD_REPEATS_1"/>
    <property type="match status" value="2"/>
</dbReference>
<keyword evidence="11" id="KW-1185">Reference proteome</keyword>
<dbReference type="SUPFAM" id="SSF50978">
    <property type="entry name" value="WD40 repeat-like"/>
    <property type="match status" value="1"/>
</dbReference>
<dbReference type="GO" id="GO:0043021">
    <property type="term" value="F:ribonucleoprotein complex binding"/>
    <property type="evidence" value="ECO:0007669"/>
    <property type="project" value="UniProtKB-UniRule"/>
</dbReference>
<dbReference type="HOGENOM" id="CLU_000288_57_0_1"/>
<dbReference type="RefSeq" id="XP_002173951.1">
    <property type="nucleotide sequence ID" value="XM_002173915.2"/>
</dbReference>
<evidence type="ECO:0000256" key="6">
    <source>
        <dbReference type="HAMAP-Rule" id="MF_03029"/>
    </source>
</evidence>